<sequence length="251" mass="28816">MALASQLYHSLGISEIIDNTIAKIEPSVSQELNNWATHNLTHTPQSNYPKLPPSGRITCIIPILKQLEVEIKGISDAEIEKLAHELKHLYSKPQILPRRFSARTTIDEIDIDLPREDAGNEFAPKFHMQDKPLCQFSNISDTPIYACDFFEKSSPDDFRRIITPVRTSWATRSQKNNSYDKPNCHSIIRSPFSKHNSYEHQNPCLTPDDIKWLESCKGTSQRIFGDELYSTPMGYNYPFIDSRPYTPIHHT</sequence>
<dbReference type="GeneID" id="24425233"/>
<dbReference type="AlphaFoldDB" id="A0A0K3AUC1"/>
<dbReference type="RefSeq" id="XP_012649202.1">
    <property type="nucleotide sequence ID" value="XM_012793748.1"/>
</dbReference>
<reference evidence="1 2" key="3">
    <citation type="journal article" date="2016" name="Sci. Rep.">
        <title>Genome-wide diversity and gene expression profiling of Babesia microti isolates identify polymorphic genes that mediate host-pathogen interactions.</title>
        <authorList>
            <person name="Silva J.C."/>
            <person name="Cornillot E."/>
            <person name="McCracken C."/>
            <person name="Usmani-Brown S."/>
            <person name="Dwivedi A."/>
            <person name="Ifeonu O.O."/>
            <person name="Crabtree J."/>
            <person name="Gotia H.T."/>
            <person name="Virji A.Z."/>
            <person name="Reynes C."/>
            <person name="Colinge J."/>
            <person name="Kumar V."/>
            <person name="Lawres L."/>
            <person name="Pazzi J.E."/>
            <person name="Pablo J.V."/>
            <person name="Hung C."/>
            <person name="Brancato J."/>
            <person name="Kumari P."/>
            <person name="Orvis J."/>
            <person name="Tretina K."/>
            <person name="Chibucos M."/>
            <person name="Ott S."/>
            <person name="Sadzewicz L."/>
            <person name="Sengamalay N."/>
            <person name="Shetty A.C."/>
            <person name="Su Q."/>
            <person name="Tallon L."/>
            <person name="Fraser C.M."/>
            <person name="Frutos R."/>
            <person name="Molina D.M."/>
            <person name="Krause P.J."/>
            <person name="Ben Mamoun C."/>
        </authorList>
    </citation>
    <scope>NUCLEOTIDE SEQUENCE [LARGE SCALE GENOMIC DNA]</scope>
    <source>
        <strain evidence="1 2">RI</strain>
    </source>
</reference>
<protein>
    <submittedName>
        <fullName evidence="1">Uncharacterized protein</fullName>
    </submittedName>
</protein>
<organism evidence="1 2">
    <name type="scientific">Babesia microti (strain RI)</name>
    <dbReference type="NCBI Taxonomy" id="1133968"/>
    <lineage>
        <taxon>Eukaryota</taxon>
        <taxon>Sar</taxon>
        <taxon>Alveolata</taxon>
        <taxon>Apicomplexa</taxon>
        <taxon>Aconoidasida</taxon>
        <taxon>Piroplasmida</taxon>
        <taxon>Babesiidae</taxon>
        <taxon>Babesia</taxon>
    </lineage>
</organism>
<accession>A0A0K3AUC1</accession>
<reference evidence="1 2" key="1">
    <citation type="journal article" date="2012" name="Nucleic Acids Res.">
        <title>Sequencing of the smallest Apicomplexan genome from the human pathogen Babesia microti.</title>
        <authorList>
            <person name="Cornillot E."/>
            <person name="Hadj-Kaddour K."/>
            <person name="Dassouli A."/>
            <person name="Noel B."/>
            <person name="Ranwez V."/>
            <person name="Vacherie B."/>
            <person name="Augagneur Y."/>
            <person name="Bres V."/>
            <person name="Duclos A."/>
            <person name="Randazzo S."/>
            <person name="Carcy B."/>
            <person name="Debierre-Grockiego F."/>
            <person name="Delbecq S."/>
            <person name="Moubri-Menage K."/>
            <person name="Shams-Eldin H."/>
            <person name="Usmani-Brown S."/>
            <person name="Bringaud F."/>
            <person name="Wincker P."/>
            <person name="Vivares C.P."/>
            <person name="Schwarz R.T."/>
            <person name="Schetters T.P."/>
            <person name="Krause P.J."/>
            <person name="Gorenflot A."/>
            <person name="Berry V."/>
            <person name="Barbe V."/>
            <person name="Ben Mamoun C."/>
        </authorList>
    </citation>
    <scope>NUCLEOTIDE SEQUENCE [LARGE SCALE GENOMIC DNA]</scope>
    <source>
        <strain evidence="1 2">RI</strain>
    </source>
</reference>
<dbReference type="KEGG" id="bmic:BMR1_03g02955"/>
<evidence type="ECO:0000313" key="2">
    <source>
        <dbReference type="Proteomes" id="UP000002899"/>
    </source>
</evidence>
<reference evidence="1 2" key="2">
    <citation type="journal article" date="2013" name="PLoS ONE">
        <title>Whole genome mapping and re-organization of the nuclear and mitochondrial genomes of Babesia microti isolates.</title>
        <authorList>
            <person name="Cornillot E."/>
            <person name="Dassouli A."/>
            <person name="Garg A."/>
            <person name="Pachikara N."/>
            <person name="Randazzo S."/>
            <person name="Depoix D."/>
            <person name="Carcy B."/>
            <person name="Delbecq S."/>
            <person name="Frutos R."/>
            <person name="Silva J.C."/>
            <person name="Sutton R."/>
            <person name="Krause P.J."/>
            <person name="Mamoun C.B."/>
        </authorList>
    </citation>
    <scope>NUCLEOTIDE SEQUENCE [LARGE SCALE GENOMIC DNA]</scope>
    <source>
        <strain evidence="1 2">RI</strain>
    </source>
</reference>
<gene>
    <name evidence="1" type="ORF">BMR1_03g02955</name>
</gene>
<keyword evidence="2" id="KW-1185">Reference proteome</keyword>
<dbReference type="VEuPathDB" id="PiroplasmaDB:BMR1_03g02955"/>
<dbReference type="EMBL" id="LN871598">
    <property type="protein sequence ID" value="CTQ41191.1"/>
    <property type="molecule type" value="Genomic_DNA"/>
</dbReference>
<name>A0A0K3AUC1_BABMR</name>
<proteinExistence type="predicted"/>
<evidence type="ECO:0000313" key="1">
    <source>
        <dbReference type="EMBL" id="CTQ41191.1"/>
    </source>
</evidence>
<dbReference type="Proteomes" id="UP000002899">
    <property type="component" value="Chromosome III"/>
</dbReference>